<name>A0ABN6M0B7_9BACT</name>
<dbReference type="Pfam" id="PF00892">
    <property type="entry name" value="EamA"/>
    <property type="match status" value="2"/>
</dbReference>
<keyword evidence="1" id="KW-0472">Membrane</keyword>
<keyword evidence="1" id="KW-0812">Transmembrane</keyword>
<feature type="transmembrane region" description="Helical" evidence="1">
    <location>
        <begin position="46"/>
        <end position="65"/>
    </location>
</feature>
<feature type="transmembrane region" description="Helical" evidence="1">
    <location>
        <begin position="159"/>
        <end position="177"/>
    </location>
</feature>
<feature type="domain" description="EamA" evidence="2">
    <location>
        <begin position="159"/>
        <end position="291"/>
    </location>
</feature>
<evidence type="ECO:0000313" key="3">
    <source>
        <dbReference type="EMBL" id="BDD86328.1"/>
    </source>
</evidence>
<reference evidence="3 4" key="1">
    <citation type="submission" date="2022-01" db="EMBL/GenBank/DDBJ databases">
        <title>Desulfofustis limnae sp. nov., a novel mesophilic sulfate-reducing bacterium isolated from marsh soil.</title>
        <authorList>
            <person name="Watanabe M."/>
            <person name="Takahashi A."/>
            <person name="Kojima H."/>
            <person name="Fukui M."/>
        </authorList>
    </citation>
    <scope>NUCLEOTIDE SEQUENCE [LARGE SCALE GENOMIC DNA]</scope>
    <source>
        <strain evidence="3 4">PPLL</strain>
    </source>
</reference>
<feature type="transmembrane region" description="Helical" evidence="1">
    <location>
        <begin position="21"/>
        <end position="40"/>
    </location>
</feature>
<evidence type="ECO:0000256" key="1">
    <source>
        <dbReference type="SAM" id="Phobius"/>
    </source>
</evidence>
<dbReference type="InterPro" id="IPR000620">
    <property type="entry name" value="EamA_dom"/>
</dbReference>
<accession>A0ABN6M0B7</accession>
<proteinExistence type="predicted"/>
<evidence type="ECO:0000313" key="4">
    <source>
        <dbReference type="Proteomes" id="UP000830055"/>
    </source>
</evidence>
<keyword evidence="1" id="KW-1133">Transmembrane helix</keyword>
<dbReference type="PANTHER" id="PTHR22911:SF79">
    <property type="entry name" value="MOBA-LIKE NTP TRANSFERASE DOMAIN-CONTAINING PROTEIN"/>
    <property type="match status" value="1"/>
</dbReference>
<dbReference type="SUPFAM" id="SSF103481">
    <property type="entry name" value="Multidrug resistance efflux transporter EmrE"/>
    <property type="match status" value="2"/>
</dbReference>
<feature type="transmembrane region" description="Helical" evidence="1">
    <location>
        <begin position="106"/>
        <end position="129"/>
    </location>
</feature>
<protein>
    <submittedName>
        <fullName evidence="3">Permease</fullName>
    </submittedName>
</protein>
<gene>
    <name evidence="3" type="ORF">DPPLL_06930</name>
</gene>
<organism evidence="3 4">
    <name type="scientific">Desulfofustis limnaeus</name>
    <dbReference type="NCBI Taxonomy" id="2740163"/>
    <lineage>
        <taxon>Bacteria</taxon>
        <taxon>Pseudomonadati</taxon>
        <taxon>Thermodesulfobacteriota</taxon>
        <taxon>Desulfobulbia</taxon>
        <taxon>Desulfobulbales</taxon>
        <taxon>Desulfocapsaceae</taxon>
        <taxon>Desulfofustis</taxon>
    </lineage>
</organism>
<feature type="domain" description="EamA" evidence="2">
    <location>
        <begin position="17"/>
        <end position="150"/>
    </location>
</feature>
<dbReference type="PANTHER" id="PTHR22911">
    <property type="entry name" value="ACYL-MALONYL CONDENSING ENZYME-RELATED"/>
    <property type="match status" value="1"/>
</dbReference>
<sequence>MTMSTQPRVSYMEPRLKGVGYIAISACSFATMAIFAKTAYGSGAETLAVLLMRFGLSSLIMIAIMQVGNYRWPQGRNLLTLIGMGSLGYAGQSFCFFAALNYASAGLVALLLYLHPVMVALAGSTFLGYRLTVKKFLAILTALAGTALTIGGAASGSTLGIFLGISAAIIYSVYILVGSKMLKAETPIAAATVIMLSATAVFASLALMTKPAFPQTTTGWIAVGCIALISTVVAMITFFAGLRLMSPGDAATISTLEPLVTVVLAAIYLAEPLTVTKVIGGAIIVGSLIVLARSR</sequence>
<feature type="transmembrane region" description="Helical" evidence="1">
    <location>
        <begin position="249"/>
        <end position="269"/>
    </location>
</feature>
<keyword evidence="4" id="KW-1185">Reference proteome</keyword>
<feature type="transmembrane region" description="Helical" evidence="1">
    <location>
        <begin position="189"/>
        <end position="208"/>
    </location>
</feature>
<dbReference type="InterPro" id="IPR037185">
    <property type="entry name" value="EmrE-like"/>
</dbReference>
<feature type="transmembrane region" description="Helical" evidence="1">
    <location>
        <begin position="77"/>
        <end position="100"/>
    </location>
</feature>
<feature type="transmembrane region" description="Helical" evidence="1">
    <location>
        <begin position="136"/>
        <end position="153"/>
    </location>
</feature>
<feature type="transmembrane region" description="Helical" evidence="1">
    <location>
        <begin position="275"/>
        <end position="292"/>
    </location>
</feature>
<dbReference type="EMBL" id="AP025516">
    <property type="protein sequence ID" value="BDD86328.1"/>
    <property type="molecule type" value="Genomic_DNA"/>
</dbReference>
<dbReference type="Proteomes" id="UP000830055">
    <property type="component" value="Chromosome"/>
</dbReference>
<feature type="transmembrane region" description="Helical" evidence="1">
    <location>
        <begin position="220"/>
        <end position="242"/>
    </location>
</feature>
<evidence type="ECO:0000259" key="2">
    <source>
        <dbReference type="Pfam" id="PF00892"/>
    </source>
</evidence>